<name>A0A5N6L3D7_9ROSI</name>
<evidence type="ECO:0000313" key="1">
    <source>
        <dbReference type="EMBL" id="KAB8659330.1"/>
    </source>
</evidence>
<gene>
    <name evidence="1" type="ORF">FH972_026219</name>
</gene>
<dbReference type="OrthoDB" id="4159838at2759"/>
<sequence>MSRFYYIYLPVAYRRRLQEAHSIPNTSKPRGLVSFCKDGPTTAFTTHDPEVSPEILDPDWTRRRGRRRNATKYRVNRDDINGDIKSGNEQSPNEGQEITLATPYLRRSAPNGSHLPSSPFYPDNSAIAQTEDKFVAAGPLPVLEALEHVLKTTSLDSGPVSRSGARALTKMCLRRVPENILDEQCYRLSLDPDNRTDVSAETYADLDDFDLVTGSKNCAIRRVVRAHAIHMFTSLLHDEVIEPTTMRFMCPDWLLRRLDSDEIEDIIFHWMHATLGARNNTPGRDSHIWGRLPEPFQILDHFQHALKARLPTLTYRILTRLICSRTILVEELGHPQLRRIWRGAIRSIAIQGTESIAAMKLIETTLTAASGVSPEDTAMHKRPLGHEPTTSFLLSQLDWSNIDFEDAQEDCYSALVTMVTSVCTLLTATAVVRRQDEDYCNGHVGIEPPLRPLRSAAASIGRAYSFPSFSRRAGRTGFPLIAAIVSLADLHVETNESRGPLILSQTQSQLRRLHSFYNMRRAAASHVFVATEVDKRLADFLSDVKTCGQRACPRLYKATTWVPSFSQGEPPYHESVKRDNITAIIRELESSASQSNPKHNSTKATCLRPIWGGQSLSKKPKESHGFRWEEGIEEWVAMTPAPLTSKEICSDSSLGGCVMEGWRKSDIPGGAIVRSKTPYSCSSGESHPALQVIHMPEDSVAVKDDEDEDELAQADSPSIFRAKKRVSVSHQALGQRKRYKH</sequence>
<organism evidence="1 2">
    <name type="scientific">Carpinus fangiana</name>
    <dbReference type="NCBI Taxonomy" id="176857"/>
    <lineage>
        <taxon>Eukaryota</taxon>
        <taxon>Viridiplantae</taxon>
        <taxon>Streptophyta</taxon>
        <taxon>Embryophyta</taxon>
        <taxon>Tracheophyta</taxon>
        <taxon>Spermatophyta</taxon>
        <taxon>Magnoliopsida</taxon>
        <taxon>eudicotyledons</taxon>
        <taxon>Gunneridae</taxon>
        <taxon>Pentapetalae</taxon>
        <taxon>rosids</taxon>
        <taxon>fabids</taxon>
        <taxon>Fagales</taxon>
        <taxon>Betulaceae</taxon>
        <taxon>Carpinus</taxon>
    </lineage>
</organism>
<evidence type="ECO:0000313" key="2">
    <source>
        <dbReference type="Proteomes" id="UP000327013"/>
    </source>
</evidence>
<dbReference type="EMBL" id="VIBQ01000082">
    <property type="protein sequence ID" value="KAB8659330.1"/>
    <property type="molecule type" value="Genomic_DNA"/>
</dbReference>
<accession>A0A5N6L3D7</accession>
<dbReference type="AlphaFoldDB" id="A0A5N6L3D7"/>
<protein>
    <submittedName>
        <fullName evidence="1">Uncharacterized protein</fullName>
    </submittedName>
</protein>
<dbReference type="Proteomes" id="UP000327013">
    <property type="component" value="Unassembled WGS sequence"/>
</dbReference>
<keyword evidence="2" id="KW-1185">Reference proteome</keyword>
<comment type="caution">
    <text evidence="1">The sequence shown here is derived from an EMBL/GenBank/DDBJ whole genome shotgun (WGS) entry which is preliminary data.</text>
</comment>
<reference evidence="1 2" key="1">
    <citation type="submission" date="2019-06" db="EMBL/GenBank/DDBJ databases">
        <title>A chromosomal-level reference genome of Carpinus fangiana (Coryloideae, Betulaceae).</title>
        <authorList>
            <person name="Yang X."/>
            <person name="Wang Z."/>
            <person name="Zhang L."/>
            <person name="Hao G."/>
            <person name="Liu J."/>
            <person name="Yang Y."/>
        </authorList>
    </citation>
    <scope>NUCLEOTIDE SEQUENCE [LARGE SCALE GENOMIC DNA]</scope>
    <source>
        <strain evidence="1">Cfa_2016G</strain>
        <tissue evidence="1">Leaf</tissue>
    </source>
</reference>
<proteinExistence type="predicted"/>